<evidence type="ECO:0000256" key="5">
    <source>
        <dbReference type="ARBA" id="ARBA00022518"/>
    </source>
</evidence>
<dbReference type="Pfam" id="PF01696">
    <property type="entry name" value="Adeno_E1B_55K"/>
    <property type="match status" value="1"/>
</dbReference>
<evidence type="ECO:0000256" key="12">
    <source>
        <dbReference type="SAM" id="MobiDB-lite"/>
    </source>
</evidence>
<proteinExistence type="inferred from homology"/>
<comment type="subcellular location">
    <subcellularLocation>
        <location evidence="2">Host cytoplasm</location>
    </subcellularLocation>
    <subcellularLocation>
        <location evidence="1">Host nucleus</location>
    </subcellularLocation>
</comment>
<dbReference type="GO" id="GO:0052150">
    <property type="term" value="P:symbiont-mediated perturbation of host apoptosis"/>
    <property type="evidence" value="ECO:0007669"/>
    <property type="project" value="UniProtKB-KW"/>
</dbReference>
<dbReference type="GO" id="GO:0042025">
    <property type="term" value="C:host cell nucleus"/>
    <property type="evidence" value="ECO:0007669"/>
    <property type="project" value="UniProtKB-SubCell"/>
</dbReference>
<evidence type="ECO:0000256" key="4">
    <source>
        <dbReference type="ARBA" id="ARBA00022118"/>
    </source>
</evidence>
<comment type="subunit">
    <text evidence="11">Interacts with host PML-4 and PML-5; this interaction promotes efficient subnuclear targeting of E1B-55K to PML nuclear bodies. Interacts with E4-ORF3 protein. Interacts with E4-ORF6 protein.</text>
</comment>
<evidence type="ECO:0000256" key="10">
    <source>
        <dbReference type="ARBA" id="ARBA00046084"/>
    </source>
</evidence>
<keyword evidence="5" id="KW-0244">Early protein</keyword>
<feature type="region of interest" description="Disordered" evidence="12">
    <location>
        <begin position="1"/>
        <end position="63"/>
    </location>
</feature>
<evidence type="ECO:0000256" key="2">
    <source>
        <dbReference type="ARBA" id="ARBA00004192"/>
    </source>
</evidence>
<evidence type="ECO:0000256" key="3">
    <source>
        <dbReference type="ARBA" id="ARBA00008605"/>
    </source>
</evidence>
<evidence type="ECO:0000256" key="11">
    <source>
        <dbReference type="ARBA" id="ARBA00046912"/>
    </source>
</evidence>
<dbReference type="InterPro" id="IPR011050">
    <property type="entry name" value="Pectin_lyase_fold/virulence"/>
</dbReference>
<evidence type="ECO:0000256" key="1">
    <source>
        <dbReference type="ARBA" id="ARBA00004147"/>
    </source>
</evidence>
<reference evidence="14" key="1">
    <citation type="submission" date="2018-05" db="EMBL/GenBank/DDBJ databases">
        <title>Isolation of two bat adenoviruses from Japanese wild bats.</title>
        <authorList>
            <person name="Kobayashi T."/>
            <person name="Murakami S."/>
            <person name="Horimoto T."/>
        </authorList>
    </citation>
    <scope>NUCLEOTIDE SEQUENCE [LARGE SCALE GENOMIC DNA]</scope>
    <source>
        <strain evidence="14">Mm32</strain>
    </source>
</reference>
<evidence type="ECO:0000256" key="6">
    <source>
        <dbReference type="ARBA" id="ARBA00023200"/>
    </source>
</evidence>
<keyword evidence="6" id="KW-1035">Host cytoplasm</keyword>
<organism evidence="13 14">
    <name type="scientific">Bat mastadenovirus A</name>
    <dbReference type="NCBI Taxonomy" id="1146877"/>
    <lineage>
        <taxon>Viruses</taxon>
        <taxon>Varidnaviria</taxon>
        <taxon>Bamfordvirae</taxon>
        <taxon>Preplasmiviricota</taxon>
        <taxon>Polisuviricotina</taxon>
        <taxon>Pharingeaviricetes</taxon>
        <taxon>Rowavirales</taxon>
        <taxon>Adenoviridae</taxon>
        <taxon>Mastadenovirus</taxon>
        <taxon>Mastadenovirus musauriti</taxon>
    </lineage>
</organism>
<comment type="similarity">
    <text evidence="3">Belongs to the adenoviridae E1B 55 kDa protein family.</text>
</comment>
<dbReference type="SUPFAM" id="SSF51126">
    <property type="entry name" value="Pectin lyase-like"/>
    <property type="match status" value="1"/>
</dbReference>
<protein>
    <recommendedName>
        <fullName evidence="4">E1B 55 kDa protein</fullName>
    </recommendedName>
    <alternativeName>
        <fullName evidence="8">E1B protein, large T-antigen</fullName>
    </alternativeName>
    <alternativeName>
        <fullName evidence="9">E1B-495R</fullName>
    </alternativeName>
</protein>
<evidence type="ECO:0000256" key="8">
    <source>
        <dbReference type="ARBA" id="ARBA00030428"/>
    </source>
</evidence>
<accession>A0A3G9EWP0</accession>
<dbReference type="EMBL" id="LC385828">
    <property type="protein sequence ID" value="BBE29331.1"/>
    <property type="molecule type" value="Genomic_DNA"/>
</dbReference>
<evidence type="ECO:0000256" key="7">
    <source>
        <dbReference type="ARBA" id="ARBA00023323"/>
    </source>
</evidence>
<sequence>MDEDAAMDPVLEVHGRAGERDSRQAGRHGVRSRSRPRRRTYSASQAQGHHAEHADGPRPPGLENAFNMLDPLNVLPMLFDDHALVRRQDQVPFSVIRADEMTNGPSDRWFFESVQAVRVEPGEDLGAAIREHAKISLKPGAIYEITASIVVTGACYIIGNSAILRVNVPNGAPVFTIANSEPIPAVGFMERICLANIMFVNGGSSKAVCCMSTRNILIHGCVFSGAHMLCLDMRAGAEVRGCQFVGTVCAVRSRGFYNLRVKNCTFERCVFGVVADTKVAISHCFFGDCCCAIKMALTGSVTHSQVIITNRQLAPMNVQLCTCEEHGSHVRPLGNVHVCSHPEAPWPKFQSNTFNRVRVYLGKRRGVFHPRNCLFGLSIIAAPAGVAQQTYFFGVFDGTCAVIQLTEGEEDAGERLCTCGERHMTPLMQASYIVDTRVNRELNSHDTAEYSSSDEEDYY</sequence>
<dbReference type="Proteomes" id="UP000316138">
    <property type="component" value="Segment"/>
</dbReference>
<keyword evidence="7" id="KW-0945">Host-virus interaction</keyword>
<name>A0A3G9EWP0_9ADEN</name>
<keyword evidence="7" id="KW-1119">Modulation of host cell apoptosis by virus</keyword>
<comment type="function">
    <text evidence="10">Plays a major role to prevent cellular inhibition of viral genome replication. Assembles an SCF-like E3 ubiquitin ligase complex based on the cellular proteins ELOB, ELOC, CUL5 and RBX1, in cooperation with viral E4orf6. This viral RING-type ligase ubiquitinates cellular substrates and targets them to proteasomal degradation: TP53/p53, LIG4, MRE11-RAD50-NBS1 (MRN) complex, ITGA3, DAXX and BLM. E1B-55K probably acts as the substrate-specific adapter of the SCF-like E3 ubiquitin ligase complex. Degradation of host TP53/p53 activity is essential for preventing E1A-induced TP53 accumulation that would otherwise lead to cell apoptosis and growth arrest. E1B-55K also inactivates TP53 transcription-factor activity by binding its transactivation domain. E1B-55K also functions as a SUMO1 E3 ligase for TP53 which causes the latter to be sequestered in promyelocytic leukemia (PML) nuclear bodies thereby contributing to maximal inhibition of TP53 function.</text>
</comment>
<feature type="compositionally biased region" description="Basic residues" evidence="12">
    <location>
        <begin position="25"/>
        <end position="40"/>
    </location>
</feature>
<evidence type="ECO:0000256" key="9">
    <source>
        <dbReference type="ARBA" id="ARBA00031863"/>
    </source>
</evidence>
<evidence type="ECO:0000313" key="14">
    <source>
        <dbReference type="Proteomes" id="UP000316138"/>
    </source>
</evidence>
<dbReference type="InterPro" id="IPR002612">
    <property type="entry name" value="Adeno_E1B_55kDa"/>
</dbReference>
<evidence type="ECO:0000313" key="13">
    <source>
        <dbReference type="EMBL" id="BBE29331.1"/>
    </source>
</evidence>
<feature type="compositionally biased region" description="Basic and acidic residues" evidence="12">
    <location>
        <begin position="11"/>
        <end position="24"/>
    </location>
</feature>
<dbReference type="GO" id="GO:0030430">
    <property type="term" value="C:host cell cytoplasm"/>
    <property type="evidence" value="ECO:0007669"/>
    <property type="project" value="UniProtKB-SubCell"/>
</dbReference>